<feature type="region of interest" description="Disordered" evidence="1">
    <location>
        <begin position="363"/>
        <end position="393"/>
    </location>
</feature>
<gene>
    <name evidence="2" type="ORF">ST47_g6893</name>
</gene>
<keyword evidence="3" id="KW-1185">Reference proteome</keyword>
<feature type="compositionally biased region" description="Polar residues" evidence="1">
    <location>
        <begin position="288"/>
        <end position="303"/>
    </location>
</feature>
<proteinExistence type="predicted"/>
<protein>
    <submittedName>
        <fullName evidence="2">Uncharacterized protein</fullName>
    </submittedName>
</protein>
<dbReference type="Proteomes" id="UP000076837">
    <property type="component" value="Unassembled WGS sequence"/>
</dbReference>
<evidence type="ECO:0000313" key="2">
    <source>
        <dbReference type="EMBL" id="KZM21965.1"/>
    </source>
</evidence>
<evidence type="ECO:0000313" key="3">
    <source>
        <dbReference type="Proteomes" id="UP000076837"/>
    </source>
</evidence>
<feature type="region of interest" description="Disordered" evidence="1">
    <location>
        <begin position="278"/>
        <end position="348"/>
    </location>
</feature>
<feature type="compositionally biased region" description="Basic and acidic residues" evidence="1">
    <location>
        <begin position="372"/>
        <end position="385"/>
    </location>
</feature>
<evidence type="ECO:0000256" key="1">
    <source>
        <dbReference type="SAM" id="MobiDB-lite"/>
    </source>
</evidence>
<sequence>MAPVFPDTRFPPSRRRTFTALCSSDELLGQIIQTLLPEYRVDASHLLALREVLSSAIVTPKKPPRLVRTRPDKRIGQVGSIYDTSQRPVCGPNGPPVSANTSFYFHHKDPDFEKLLPQVDRSGYGCSDQPVDEGIQDSTDPNTLYIPTPTLKRNELSKSPDFVAACASAVCEDKGLMRPIRCPKETCPANGPAYSGTLDPSLTLAQDAAREHPAITPSNLQPTYIPIITITDADSEQLRTIDGAEESSSSVSLLRTADIFADLPDTQEMNGTARSFSIAALPGPYPTDTHTQDSFNSTQQSDVFSPPVDFLPCTPPTQDDSQSEVLPQNSVNDTSDLSTAEKTNKQASQRPICLSAVELESYSLPTPPWNKRLRETLEEANDAPHQKRSKRPS</sequence>
<organism evidence="2 3">
    <name type="scientific">Didymella rabiei</name>
    <name type="common">Chickpea ascochyta blight fungus</name>
    <name type="synonym">Mycosphaerella rabiei</name>
    <dbReference type="NCBI Taxonomy" id="5454"/>
    <lineage>
        <taxon>Eukaryota</taxon>
        <taxon>Fungi</taxon>
        <taxon>Dikarya</taxon>
        <taxon>Ascomycota</taxon>
        <taxon>Pezizomycotina</taxon>
        <taxon>Dothideomycetes</taxon>
        <taxon>Pleosporomycetidae</taxon>
        <taxon>Pleosporales</taxon>
        <taxon>Pleosporineae</taxon>
        <taxon>Didymellaceae</taxon>
        <taxon>Ascochyta</taxon>
    </lineage>
</organism>
<name>A0A163BT52_DIDRA</name>
<comment type="caution">
    <text evidence="2">The sequence shown here is derived from an EMBL/GenBank/DDBJ whole genome shotgun (WGS) entry which is preliminary data.</text>
</comment>
<dbReference type="AlphaFoldDB" id="A0A163BT52"/>
<reference evidence="2 3" key="1">
    <citation type="journal article" date="2016" name="Sci. Rep.">
        <title>Draft genome sequencing and secretome analysis of fungal phytopathogen Ascochyta rabiei provides insight into the necrotrophic effector repertoire.</title>
        <authorList>
            <person name="Verma S."/>
            <person name="Gazara R.K."/>
            <person name="Nizam S."/>
            <person name="Parween S."/>
            <person name="Chattopadhyay D."/>
            <person name="Verma P.K."/>
        </authorList>
    </citation>
    <scope>NUCLEOTIDE SEQUENCE [LARGE SCALE GENOMIC DNA]</scope>
    <source>
        <strain evidence="2 3">ArDII</strain>
    </source>
</reference>
<feature type="compositionally biased region" description="Polar residues" evidence="1">
    <location>
        <begin position="316"/>
        <end position="348"/>
    </location>
</feature>
<accession>A0A163BT52</accession>
<dbReference type="EMBL" id="JYNV01000230">
    <property type="protein sequence ID" value="KZM21965.1"/>
    <property type="molecule type" value="Genomic_DNA"/>
</dbReference>